<evidence type="ECO:0000313" key="2">
    <source>
        <dbReference type="Proteomes" id="UP000199137"/>
    </source>
</evidence>
<gene>
    <name evidence="1" type="ORF">SAMN05421854_1011367</name>
</gene>
<accession>A0A1I5FZR1</accession>
<dbReference type="AlphaFoldDB" id="A0A1I5FZR1"/>
<sequence>MTEGTTSPAMRYKEIVGLARGSADSLRAWELARADEIERQLADAHAAVAAAQDREEKTRERANRWWKMALHNVSRLSFVETPEDPQPVTTARPQYLDRYLEEVKPSYQELVQAVLGLGWRAKR</sequence>
<protein>
    <submittedName>
        <fullName evidence="1">Uncharacterized protein</fullName>
    </submittedName>
</protein>
<dbReference type="STRING" id="112413.SAMN05421854_1011367"/>
<name>A0A1I5FZR1_9PSEU</name>
<dbReference type="EMBL" id="FOWC01000001">
    <property type="protein sequence ID" value="SFO29265.1"/>
    <property type="molecule type" value="Genomic_DNA"/>
</dbReference>
<proteinExistence type="predicted"/>
<evidence type="ECO:0000313" key="1">
    <source>
        <dbReference type="EMBL" id="SFO29265.1"/>
    </source>
</evidence>
<dbReference type="Proteomes" id="UP000199137">
    <property type="component" value="Unassembled WGS sequence"/>
</dbReference>
<dbReference type="OrthoDB" id="3626740at2"/>
<reference evidence="1 2" key="1">
    <citation type="submission" date="2016-10" db="EMBL/GenBank/DDBJ databases">
        <authorList>
            <person name="de Groot N.N."/>
        </authorList>
    </citation>
    <scope>NUCLEOTIDE SEQUENCE [LARGE SCALE GENOMIC DNA]</scope>
    <source>
        <strain evidence="1 2">DSM 44637</strain>
    </source>
</reference>
<organism evidence="1 2">
    <name type="scientific">Amycolatopsis rubida</name>
    <dbReference type="NCBI Taxonomy" id="112413"/>
    <lineage>
        <taxon>Bacteria</taxon>
        <taxon>Bacillati</taxon>
        <taxon>Actinomycetota</taxon>
        <taxon>Actinomycetes</taxon>
        <taxon>Pseudonocardiales</taxon>
        <taxon>Pseudonocardiaceae</taxon>
        <taxon>Amycolatopsis</taxon>
    </lineage>
</organism>